<dbReference type="RefSeq" id="XP_007926258.1">
    <property type="nucleotide sequence ID" value="XM_007928067.1"/>
</dbReference>
<dbReference type="Proteomes" id="UP000016932">
    <property type="component" value="Unassembled WGS sequence"/>
</dbReference>
<dbReference type="OrthoDB" id="2849579at2759"/>
<keyword evidence="3" id="KW-1185">Reference proteome</keyword>
<feature type="region of interest" description="Disordered" evidence="1">
    <location>
        <begin position="1"/>
        <end position="26"/>
    </location>
</feature>
<proteinExistence type="predicted"/>
<sequence length="112" mass="12718">MALPTRDELLAQLEPHPAAPGSTSVSDECPICYESVEHEGSRTYSRLRKYNNQSPRCGPARVKSNVVYLEKNAATLKRNAAWLKRNAATLLTAEHWEKKHDLFNRVLQYVPL</sequence>
<name>M3AE70_PSEFD</name>
<dbReference type="GeneID" id="19335571"/>
<evidence type="ECO:0000313" key="2">
    <source>
        <dbReference type="EMBL" id="EME82861.1"/>
    </source>
</evidence>
<dbReference type="EMBL" id="KB446558">
    <property type="protein sequence ID" value="EME82861.1"/>
    <property type="molecule type" value="Genomic_DNA"/>
</dbReference>
<dbReference type="KEGG" id="pfj:MYCFIDRAFT_196305"/>
<organism evidence="2 3">
    <name type="scientific">Pseudocercospora fijiensis (strain CIRAD86)</name>
    <name type="common">Black leaf streak disease fungus</name>
    <name type="synonym">Mycosphaerella fijiensis</name>
    <dbReference type="NCBI Taxonomy" id="383855"/>
    <lineage>
        <taxon>Eukaryota</taxon>
        <taxon>Fungi</taxon>
        <taxon>Dikarya</taxon>
        <taxon>Ascomycota</taxon>
        <taxon>Pezizomycotina</taxon>
        <taxon>Dothideomycetes</taxon>
        <taxon>Dothideomycetidae</taxon>
        <taxon>Mycosphaerellales</taxon>
        <taxon>Mycosphaerellaceae</taxon>
        <taxon>Pseudocercospora</taxon>
    </lineage>
</organism>
<reference evidence="2 3" key="1">
    <citation type="journal article" date="2012" name="PLoS Pathog.">
        <title>Diverse lifestyles and strategies of plant pathogenesis encoded in the genomes of eighteen Dothideomycetes fungi.</title>
        <authorList>
            <person name="Ohm R.A."/>
            <person name="Feau N."/>
            <person name="Henrissat B."/>
            <person name="Schoch C.L."/>
            <person name="Horwitz B.A."/>
            <person name="Barry K.W."/>
            <person name="Condon B.J."/>
            <person name="Copeland A.C."/>
            <person name="Dhillon B."/>
            <person name="Glaser F."/>
            <person name="Hesse C.N."/>
            <person name="Kosti I."/>
            <person name="LaButti K."/>
            <person name="Lindquist E.A."/>
            <person name="Lucas S."/>
            <person name="Salamov A.A."/>
            <person name="Bradshaw R.E."/>
            <person name="Ciuffetti L."/>
            <person name="Hamelin R.C."/>
            <person name="Kema G.H.J."/>
            <person name="Lawrence C."/>
            <person name="Scott J.A."/>
            <person name="Spatafora J.W."/>
            <person name="Turgeon B.G."/>
            <person name="de Wit P.J.G.M."/>
            <person name="Zhong S."/>
            <person name="Goodwin S.B."/>
            <person name="Grigoriev I.V."/>
        </authorList>
    </citation>
    <scope>NUCLEOTIDE SEQUENCE [LARGE SCALE GENOMIC DNA]</scope>
    <source>
        <strain evidence="2 3">CIRAD86</strain>
    </source>
</reference>
<evidence type="ECO:0000313" key="3">
    <source>
        <dbReference type="Proteomes" id="UP000016932"/>
    </source>
</evidence>
<gene>
    <name evidence="2" type="ORF">MYCFIDRAFT_196305</name>
</gene>
<dbReference type="HOGENOM" id="CLU_2146958_0_0_1"/>
<evidence type="ECO:0000256" key="1">
    <source>
        <dbReference type="SAM" id="MobiDB-lite"/>
    </source>
</evidence>
<protein>
    <submittedName>
        <fullName evidence="2">Uncharacterized protein</fullName>
    </submittedName>
</protein>
<dbReference type="AlphaFoldDB" id="M3AE70"/>
<dbReference type="VEuPathDB" id="FungiDB:MYCFIDRAFT_196305"/>
<accession>M3AE70</accession>